<keyword evidence="2" id="KW-1185">Reference proteome</keyword>
<dbReference type="AlphaFoldDB" id="K8EE58"/>
<proteinExistence type="predicted"/>
<evidence type="ECO:0000313" key="2">
    <source>
        <dbReference type="Proteomes" id="UP000009315"/>
    </source>
</evidence>
<gene>
    <name evidence="1" type="ORF">DESHY_110025</name>
</gene>
<dbReference type="Proteomes" id="UP000009315">
    <property type="component" value="Unassembled WGS sequence"/>
</dbReference>
<dbReference type="RefSeq" id="WP_008409800.1">
    <property type="nucleotide sequence ID" value="NZ_CAOS01000003.1"/>
</dbReference>
<comment type="caution">
    <text evidence="1">The sequence shown here is derived from an EMBL/GenBank/DDBJ whole genome shotgun (WGS) entry which is preliminary data.</text>
</comment>
<dbReference type="STRING" id="1121428.DESHY_110025"/>
<dbReference type="EMBL" id="CAOS01000003">
    <property type="protein sequence ID" value="CCO07081.1"/>
    <property type="molecule type" value="Genomic_DNA"/>
</dbReference>
<accession>K8EE58</accession>
<sequence>MKENLRELVKQKYAQAITQQGCCCGSSCCEGVNSDSADMISGNLYFEVN</sequence>
<protein>
    <recommendedName>
        <fullName evidence="3">Arsenite S-adenosylmethyltransferase</fullName>
    </recommendedName>
</protein>
<reference evidence="1 2" key="1">
    <citation type="journal article" date="2013" name="Genome Announc.">
        <title>Genome Sequence of the Sulfate-Reducing Bacterium Desulfotomaculum hydrothermale Lam5(T).</title>
        <authorList>
            <person name="Amin O."/>
            <person name="Fardeau M.L."/>
            <person name="Valette O."/>
            <person name="Hirschler-Rea A."/>
            <person name="Barbe V."/>
            <person name="Medigue C."/>
            <person name="Vacherie B."/>
            <person name="Ollivier B."/>
            <person name="Bertin P.N."/>
            <person name="Dolla A."/>
        </authorList>
    </citation>
    <scope>NUCLEOTIDE SEQUENCE [LARGE SCALE GENOMIC DNA]</scope>
    <source>
        <strain evidence="2">Lam5 / DSM 18033</strain>
    </source>
</reference>
<name>K8EE58_9FIRM</name>
<evidence type="ECO:0008006" key="3">
    <source>
        <dbReference type="Google" id="ProtNLM"/>
    </source>
</evidence>
<evidence type="ECO:0000313" key="1">
    <source>
        <dbReference type="EMBL" id="CCO07081.1"/>
    </source>
</evidence>
<organism evidence="1 2">
    <name type="scientific">Desulforamulus hydrothermalis Lam5 = DSM 18033</name>
    <dbReference type="NCBI Taxonomy" id="1121428"/>
    <lineage>
        <taxon>Bacteria</taxon>
        <taxon>Bacillati</taxon>
        <taxon>Bacillota</taxon>
        <taxon>Clostridia</taxon>
        <taxon>Eubacteriales</taxon>
        <taxon>Peptococcaceae</taxon>
        <taxon>Desulforamulus</taxon>
    </lineage>
</organism>